<keyword evidence="8" id="KW-0031">Aminopeptidase</keyword>
<dbReference type="GO" id="GO:0070006">
    <property type="term" value="F:metalloaminopeptidase activity"/>
    <property type="evidence" value="ECO:0007669"/>
    <property type="project" value="InterPro"/>
</dbReference>
<evidence type="ECO:0000259" key="5">
    <source>
        <dbReference type="Pfam" id="PF00557"/>
    </source>
</evidence>
<keyword evidence="8" id="KW-0645">Protease</keyword>
<feature type="domain" description="Creatinase N-terminal" evidence="6">
    <location>
        <begin position="7"/>
        <end position="130"/>
    </location>
</feature>
<dbReference type="InterPro" id="IPR033740">
    <property type="entry name" value="Pept_M24B"/>
</dbReference>
<dbReference type="GO" id="GO:0005737">
    <property type="term" value="C:cytoplasm"/>
    <property type="evidence" value="ECO:0007669"/>
    <property type="project" value="UniProtKB-ARBA"/>
</dbReference>
<dbReference type="GO" id="GO:0046872">
    <property type="term" value="F:metal ion binding"/>
    <property type="evidence" value="ECO:0007669"/>
    <property type="project" value="UniProtKB-KW"/>
</dbReference>
<proteinExistence type="inferred from homology"/>
<dbReference type="CDD" id="cd01085">
    <property type="entry name" value="APP"/>
    <property type="match status" value="1"/>
</dbReference>
<dbReference type="Gene3D" id="3.40.350.10">
    <property type="entry name" value="Creatinase/prolidase N-terminal domain"/>
    <property type="match status" value="2"/>
</dbReference>
<evidence type="ECO:0000259" key="7">
    <source>
        <dbReference type="Pfam" id="PF16188"/>
    </source>
</evidence>
<dbReference type="Pfam" id="PF01321">
    <property type="entry name" value="Creatinase_N"/>
    <property type="match status" value="1"/>
</dbReference>
<dbReference type="Pfam" id="PF16189">
    <property type="entry name" value="Creatinase_N_2"/>
    <property type="match status" value="1"/>
</dbReference>
<dbReference type="InterPro" id="IPR029149">
    <property type="entry name" value="Creatin/AminoP/Spt16_N"/>
</dbReference>
<keyword evidence="2" id="KW-0479">Metal-binding</keyword>
<dbReference type="EMBL" id="FPBT01000002">
    <property type="protein sequence ID" value="SFU33833.1"/>
    <property type="molecule type" value="Genomic_DNA"/>
</dbReference>
<dbReference type="PANTHER" id="PTHR43763">
    <property type="entry name" value="XAA-PRO AMINOPEPTIDASE 1"/>
    <property type="match status" value="1"/>
</dbReference>
<dbReference type="SUPFAM" id="SSF55920">
    <property type="entry name" value="Creatinase/aminopeptidase"/>
    <property type="match status" value="1"/>
</dbReference>
<keyword evidence="9" id="KW-1185">Reference proteome</keyword>
<dbReference type="OrthoDB" id="9806388at2"/>
<dbReference type="STRING" id="155865.SAMN05216515_101118"/>
<evidence type="ECO:0000256" key="1">
    <source>
        <dbReference type="ARBA" id="ARBA00008766"/>
    </source>
</evidence>
<dbReference type="RefSeq" id="WP_090469665.1">
    <property type="nucleotide sequence ID" value="NZ_FOWF01000001.1"/>
</dbReference>
<sequence length="586" mass="65999">MKKEVLELREKMKENGIDVYFVPSGDYHSSEYVNDFFKAREFMSGLTGESGELIVNAEGAYLWTDGRYFLQAETQLSGSEIELMRMAEPGVPTVEEFLEDLAKKNGGYTLGFDGQIVNGARGEALKELLEPYGVTMKYDKDLVGEVWTNRPAIQPSKIYELSQDIVGLSADEKIAEIREIMRENRADYLLISDLMESAWLFNLRGADIDYTPVFFGYTLLSQDDVTLYVMDGALDEMPEDLSYVNLKKYDEIAGDLAKLPAGKTLWLDENTANYALCLNVAEGVTLQNRETPIAIMKAVKNDTEIDATLNAHVKDGIAMVNFIYWLKQNRGKIEMTELSTGDYLWNCRKEQGAFDLSFETISGYGPNGAIIHYAPTEETNAKVEPKSFLLVDSGGHYEDGTTDITRTIAMGPLTQEEKDDYTYVLKSHIAMATAVLTPDMNGIDLDRITRQPMRDAGLDFKHGLSHGIGHLLSVHEGPNILRRVPTPIQLLPGMIMSDEPGVYIDHKFGVRIENEVLLYQNELGNTAFQSITYCPYEPEAINVDLLSDEEIDWLNAYNMELRETLTPYLDEDVAKWLIDETKPISR</sequence>
<name>A0A1I7FC45_9FIRM</name>
<dbReference type="Gene3D" id="3.90.230.10">
    <property type="entry name" value="Creatinase/methionine aminopeptidase superfamily"/>
    <property type="match status" value="1"/>
</dbReference>
<feature type="domain" description="Peptidase M24 C-terminal" evidence="7">
    <location>
        <begin position="527"/>
        <end position="584"/>
    </location>
</feature>
<protein>
    <submittedName>
        <fullName evidence="8">Aminopeptidase P1. Metallo peptidase. MEROPS family M24B</fullName>
    </submittedName>
</protein>
<evidence type="ECO:0000256" key="3">
    <source>
        <dbReference type="ARBA" id="ARBA00022801"/>
    </source>
</evidence>
<accession>A0A1I7FC45</accession>
<organism evidence="8 9">
    <name type="scientific">Eubacterium pyruvativorans</name>
    <dbReference type="NCBI Taxonomy" id="155865"/>
    <lineage>
        <taxon>Bacteria</taxon>
        <taxon>Bacillati</taxon>
        <taxon>Bacillota</taxon>
        <taxon>Clostridia</taxon>
        <taxon>Eubacteriales</taxon>
        <taxon>Eubacteriaceae</taxon>
        <taxon>Eubacterium</taxon>
    </lineage>
</organism>
<dbReference type="AlphaFoldDB" id="A0A1I7FC45"/>
<evidence type="ECO:0000259" key="6">
    <source>
        <dbReference type="Pfam" id="PF01321"/>
    </source>
</evidence>
<reference evidence="8 9" key="1">
    <citation type="submission" date="2016-10" db="EMBL/GenBank/DDBJ databases">
        <authorList>
            <person name="de Groot N.N."/>
        </authorList>
    </citation>
    <scope>NUCLEOTIDE SEQUENCE [LARGE SCALE GENOMIC DNA]</scope>
    <source>
        <strain evidence="8 9">KHGC13</strain>
    </source>
</reference>
<evidence type="ECO:0000313" key="9">
    <source>
        <dbReference type="Proteomes" id="UP000198817"/>
    </source>
</evidence>
<dbReference type="PANTHER" id="PTHR43763:SF6">
    <property type="entry name" value="XAA-PRO AMINOPEPTIDASE 1"/>
    <property type="match status" value="1"/>
</dbReference>
<dbReference type="InterPro" id="IPR000994">
    <property type="entry name" value="Pept_M24"/>
</dbReference>
<feature type="domain" description="Peptidase M24" evidence="5">
    <location>
        <begin position="310"/>
        <end position="518"/>
    </location>
</feature>
<dbReference type="Pfam" id="PF00557">
    <property type="entry name" value="Peptidase_M24"/>
    <property type="match status" value="1"/>
</dbReference>
<keyword evidence="3" id="KW-0378">Hydrolase</keyword>
<comment type="similarity">
    <text evidence="1">Belongs to the peptidase M24B family.</text>
</comment>
<gene>
    <name evidence="8" type="ORF">SAMN05216508_10249</name>
</gene>
<evidence type="ECO:0000313" key="8">
    <source>
        <dbReference type="EMBL" id="SFU33833.1"/>
    </source>
</evidence>
<keyword evidence="4" id="KW-0464">Manganese</keyword>
<dbReference type="FunFam" id="3.90.230.10:FF:000007">
    <property type="entry name" value="Xaa-Pro aminopeptidase P"/>
    <property type="match status" value="1"/>
</dbReference>
<evidence type="ECO:0000256" key="4">
    <source>
        <dbReference type="ARBA" id="ARBA00023211"/>
    </source>
</evidence>
<evidence type="ECO:0000256" key="2">
    <source>
        <dbReference type="ARBA" id="ARBA00022723"/>
    </source>
</evidence>
<dbReference type="Pfam" id="PF16188">
    <property type="entry name" value="Peptidase_M24_C"/>
    <property type="match status" value="1"/>
</dbReference>
<dbReference type="SUPFAM" id="SSF53092">
    <property type="entry name" value="Creatinase/prolidase N-terminal domain"/>
    <property type="match status" value="1"/>
</dbReference>
<dbReference type="Proteomes" id="UP000198817">
    <property type="component" value="Unassembled WGS sequence"/>
</dbReference>
<dbReference type="InterPro" id="IPR000587">
    <property type="entry name" value="Creatinase_N"/>
</dbReference>
<dbReference type="InterPro" id="IPR050422">
    <property type="entry name" value="X-Pro_aminopeptidase_P"/>
</dbReference>
<dbReference type="InterPro" id="IPR032416">
    <property type="entry name" value="Peptidase_M24_C"/>
</dbReference>
<dbReference type="InterPro" id="IPR036005">
    <property type="entry name" value="Creatinase/aminopeptidase-like"/>
</dbReference>